<evidence type="ECO:0000313" key="2">
    <source>
        <dbReference type="EMBL" id="TNV72960.1"/>
    </source>
</evidence>
<feature type="compositionally biased region" description="Basic and acidic residues" evidence="1">
    <location>
        <begin position="315"/>
        <end position="325"/>
    </location>
</feature>
<dbReference type="Proteomes" id="UP000785679">
    <property type="component" value="Unassembled WGS sequence"/>
</dbReference>
<feature type="compositionally biased region" description="Polar residues" evidence="1">
    <location>
        <begin position="88"/>
        <end position="120"/>
    </location>
</feature>
<organism evidence="2 3">
    <name type="scientific">Halteria grandinella</name>
    <dbReference type="NCBI Taxonomy" id="5974"/>
    <lineage>
        <taxon>Eukaryota</taxon>
        <taxon>Sar</taxon>
        <taxon>Alveolata</taxon>
        <taxon>Ciliophora</taxon>
        <taxon>Intramacronucleata</taxon>
        <taxon>Spirotrichea</taxon>
        <taxon>Stichotrichia</taxon>
        <taxon>Sporadotrichida</taxon>
        <taxon>Halteriidae</taxon>
        <taxon>Halteria</taxon>
    </lineage>
</organism>
<protein>
    <submittedName>
        <fullName evidence="2">Uncharacterized protein</fullName>
    </submittedName>
</protein>
<keyword evidence="3" id="KW-1185">Reference proteome</keyword>
<feature type="compositionally biased region" description="Polar residues" evidence="1">
    <location>
        <begin position="305"/>
        <end position="314"/>
    </location>
</feature>
<proteinExistence type="predicted"/>
<evidence type="ECO:0000313" key="3">
    <source>
        <dbReference type="Proteomes" id="UP000785679"/>
    </source>
</evidence>
<dbReference type="AlphaFoldDB" id="A0A8J8NEB5"/>
<dbReference type="OrthoDB" id="10660320at2759"/>
<accession>A0A8J8NEB5</accession>
<gene>
    <name evidence="2" type="ORF">FGO68_gene4322</name>
</gene>
<name>A0A8J8NEB5_HALGN</name>
<dbReference type="EMBL" id="RRYP01020333">
    <property type="protein sequence ID" value="TNV72960.1"/>
    <property type="molecule type" value="Genomic_DNA"/>
</dbReference>
<feature type="region of interest" description="Disordered" evidence="1">
    <location>
        <begin position="297"/>
        <end position="325"/>
    </location>
</feature>
<comment type="caution">
    <text evidence="2">The sequence shown here is derived from an EMBL/GenBank/DDBJ whole genome shotgun (WGS) entry which is preliminary data.</text>
</comment>
<sequence>MTQPHTVYRPPSTFSQGMNSPLEQQEMMYQQQMQQQMMGMNQQPPQMMGTPQMFGGPTPQMIGGGVDQTAQFPNHDMFNISFNPLVASPQQGFPRQQNGPQFTPSALAQNGGMPNQQQQKPHSRIGSVSLYSNQQQKEQQRAETPGSAEFYRALQQKNLVDEQVIESIGGIQDTLKQLQGTLRQHELRPYSVHRDYKKDYICSSRHHHTESSSSRRVEDIQPENMKLLSVSPFRAVIRVENNQSDEDSVEEEFDLQRETMHREAMQQQHEFKQPTMQSPFKGDSQALRGPREEYITSFNEKRGSSARQSFSGSKSQERIKKESEYLRSQRETFLSGFALQNVK</sequence>
<evidence type="ECO:0000256" key="1">
    <source>
        <dbReference type="SAM" id="MobiDB-lite"/>
    </source>
</evidence>
<reference evidence="2" key="1">
    <citation type="submission" date="2019-06" db="EMBL/GenBank/DDBJ databases">
        <authorList>
            <person name="Zheng W."/>
        </authorList>
    </citation>
    <scope>NUCLEOTIDE SEQUENCE</scope>
    <source>
        <strain evidence="2">QDHG01</strain>
    </source>
</reference>
<feature type="region of interest" description="Disordered" evidence="1">
    <location>
        <begin position="86"/>
        <end position="124"/>
    </location>
</feature>